<evidence type="ECO:0000313" key="2">
    <source>
        <dbReference type="EMBL" id="CAG9314609.1"/>
    </source>
</evidence>
<gene>
    <name evidence="2" type="ORF">BSTOLATCC_MIC11610</name>
</gene>
<protein>
    <submittedName>
        <fullName evidence="2">Uncharacterized protein</fullName>
    </submittedName>
</protein>
<dbReference type="EMBL" id="CAJZBQ010000012">
    <property type="protein sequence ID" value="CAG9314609.1"/>
    <property type="molecule type" value="Genomic_DNA"/>
</dbReference>
<proteinExistence type="predicted"/>
<dbReference type="Proteomes" id="UP001162131">
    <property type="component" value="Unassembled WGS sequence"/>
</dbReference>
<keyword evidence="3" id="KW-1185">Reference proteome</keyword>
<comment type="caution">
    <text evidence="2">The sequence shown here is derived from an EMBL/GenBank/DDBJ whole genome shotgun (WGS) entry which is preliminary data.</text>
</comment>
<feature type="compositionally biased region" description="Basic and acidic residues" evidence="1">
    <location>
        <begin position="148"/>
        <end position="166"/>
    </location>
</feature>
<feature type="region of interest" description="Disordered" evidence="1">
    <location>
        <begin position="135"/>
        <end position="181"/>
    </location>
</feature>
<organism evidence="2 3">
    <name type="scientific">Blepharisma stoltei</name>
    <dbReference type="NCBI Taxonomy" id="1481888"/>
    <lineage>
        <taxon>Eukaryota</taxon>
        <taxon>Sar</taxon>
        <taxon>Alveolata</taxon>
        <taxon>Ciliophora</taxon>
        <taxon>Postciliodesmatophora</taxon>
        <taxon>Heterotrichea</taxon>
        <taxon>Heterotrichida</taxon>
        <taxon>Blepharismidae</taxon>
        <taxon>Blepharisma</taxon>
    </lineage>
</organism>
<accession>A0AAU9IR37</accession>
<dbReference type="AlphaFoldDB" id="A0AAU9IR37"/>
<evidence type="ECO:0000313" key="3">
    <source>
        <dbReference type="Proteomes" id="UP001162131"/>
    </source>
</evidence>
<evidence type="ECO:0000256" key="1">
    <source>
        <dbReference type="SAM" id="MobiDB-lite"/>
    </source>
</evidence>
<sequence>MEIKTDNREKVGQCSSEIESILQSQKWKNKRHSQNIQKPIKQTINHAKSSSQVEILCKNDKKLIKLPSIKNKVSPYLLTMNLIKTTLNSPHHGSTNDQKASQSSKIFRFAIPYKILKDSLKLNLVGHKKPQTNTLKVPLFPQSPYGNHKQDSEIRFKDIPKPKEKTQPTFTERARKNSGSF</sequence>
<reference evidence="2" key="1">
    <citation type="submission" date="2021-09" db="EMBL/GenBank/DDBJ databases">
        <authorList>
            <consortium name="AG Swart"/>
            <person name="Singh M."/>
            <person name="Singh A."/>
            <person name="Seah K."/>
            <person name="Emmerich C."/>
        </authorList>
    </citation>
    <scope>NUCLEOTIDE SEQUENCE</scope>
    <source>
        <strain evidence="2">ATCC30299</strain>
    </source>
</reference>
<name>A0AAU9IR37_9CILI</name>